<proteinExistence type="inferred from homology"/>
<dbReference type="Pfam" id="PF07859">
    <property type="entry name" value="Abhydrolase_3"/>
    <property type="match status" value="1"/>
</dbReference>
<keyword evidence="2" id="KW-0378">Hydrolase</keyword>
<feature type="domain" description="Alpha/beta hydrolase fold-3" evidence="3">
    <location>
        <begin position="81"/>
        <end position="280"/>
    </location>
</feature>
<evidence type="ECO:0000259" key="3">
    <source>
        <dbReference type="Pfam" id="PF07859"/>
    </source>
</evidence>
<evidence type="ECO:0000313" key="4">
    <source>
        <dbReference type="EMBL" id="GAP44644.1"/>
    </source>
</evidence>
<evidence type="ECO:0000256" key="2">
    <source>
        <dbReference type="ARBA" id="ARBA00022801"/>
    </source>
</evidence>
<dbReference type="InterPro" id="IPR029058">
    <property type="entry name" value="AB_hydrolase_fold"/>
</dbReference>
<comment type="similarity">
    <text evidence="1">Belongs to the 'GDXG' lipolytic enzyme family.</text>
</comment>
<dbReference type="GO" id="GO:0004806">
    <property type="term" value="F:triacylglycerol lipase activity"/>
    <property type="evidence" value="ECO:0007669"/>
    <property type="project" value="TreeGrafter"/>
</dbReference>
<dbReference type="SUPFAM" id="SSF53474">
    <property type="entry name" value="alpha/beta-Hydrolases"/>
    <property type="match status" value="1"/>
</dbReference>
<dbReference type="PANTHER" id="PTHR48081">
    <property type="entry name" value="AB HYDROLASE SUPERFAMILY PROTEIN C4A8.06C"/>
    <property type="match status" value="1"/>
</dbReference>
<dbReference type="InterPro" id="IPR013094">
    <property type="entry name" value="AB_hydrolase_3"/>
</dbReference>
<dbReference type="AlphaFoldDB" id="A0A0S7C473"/>
<dbReference type="RefSeq" id="WP_062044276.1">
    <property type="nucleotide sequence ID" value="NZ_DF968183.1"/>
</dbReference>
<protein>
    <submittedName>
        <fullName evidence="4">Acetyl esterase</fullName>
    </submittedName>
</protein>
<reference evidence="4" key="1">
    <citation type="journal article" date="2015" name="Genome Announc.">
        <title>Draft Genome Sequence of Bacteroidales Strain TBC1, a Novel Isolate from a Methanogenic Wastewater Treatment System.</title>
        <authorList>
            <person name="Tourlousse D.M."/>
            <person name="Matsuura N."/>
            <person name="Sun L."/>
            <person name="Toyonaga M."/>
            <person name="Kuroda K."/>
            <person name="Ohashi A."/>
            <person name="Cruz R."/>
            <person name="Yamaguchi T."/>
            <person name="Sekiguchi Y."/>
        </authorList>
    </citation>
    <scope>NUCLEOTIDE SEQUENCE [LARGE SCALE GENOMIC DNA]</scope>
    <source>
        <strain evidence="4">TBC1</strain>
    </source>
</reference>
<evidence type="ECO:0000313" key="5">
    <source>
        <dbReference type="Proteomes" id="UP000053091"/>
    </source>
</evidence>
<name>A0A0S7C473_9BACT</name>
<dbReference type="STRING" id="1678841.TBC1_12454"/>
<dbReference type="EMBL" id="DF968183">
    <property type="protein sequence ID" value="GAP44644.1"/>
    <property type="molecule type" value="Genomic_DNA"/>
</dbReference>
<gene>
    <name evidence="4" type="ORF">TBC1_12454</name>
</gene>
<sequence>MQSIQSRFFNFMLRNRHILSGKFRKEVFDENTSIQAFRDRCEQGAARFARMPEGLEVKPFLIGDMKAEWLIPAGAVPDKAILYVHGGGYVSGSCNDHRGIVSKFSARAGFRTLIYEYRLAPEHPFPAALDDSVAVVKWMYANGFKPENIVIAGESAGGGLCLALLPEMKDRNMPMPAAAVAISPWTDLTCSGDSYRTRNRYSLAPMNSWTVFSAHYCGKHDPSLPGISPLFGNLSGLPPLFINAGEDDELFDDGKSFYQKAEKAGVEVIFRSGKGQVHCYPLLAPMFREATEAMKEIVDFVKFHLRTEATSA</sequence>
<dbReference type="Proteomes" id="UP000053091">
    <property type="component" value="Unassembled WGS sequence"/>
</dbReference>
<dbReference type="PANTHER" id="PTHR48081:SF30">
    <property type="entry name" value="ACETYL-HYDROLASE LIPR-RELATED"/>
    <property type="match status" value="1"/>
</dbReference>
<dbReference type="Gene3D" id="3.40.50.1820">
    <property type="entry name" value="alpha/beta hydrolase"/>
    <property type="match status" value="1"/>
</dbReference>
<accession>A0A0S7C473</accession>
<organism evidence="4">
    <name type="scientific">Lentimicrobium saccharophilum</name>
    <dbReference type="NCBI Taxonomy" id="1678841"/>
    <lineage>
        <taxon>Bacteria</taxon>
        <taxon>Pseudomonadati</taxon>
        <taxon>Bacteroidota</taxon>
        <taxon>Bacteroidia</taxon>
        <taxon>Bacteroidales</taxon>
        <taxon>Lentimicrobiaceae</taxon>
        <taxon>Lentimicrobium</taxon>
    </lineage>
</organism>
<dbReference type="InterPro" id="IPR050300">
    <property type="entry name" value="GDXG_lipolytic_enzyme"/>
</dbReference>
<evidence type="ECO:0000256" key="1">
    <source>
        <dbReference type="ARBA" id="ARBA00010515"/>
    </source>
</evidence>
<dbReference type="OrthoDB" id="9777975at2"/>
<keyword evidence="5" id="KW-1185">Reference proteome</keyword>